<gene>
    <name evidence="2" type="ORF">AFUS01_LOCUS26291</name>
</gene>
<feature type="non-terminal residue" evidence="2">
    <location>
        <position position="1"/>
    </location>
</feature>
<name>A0A8J2PIY8_9HEXA</name>
<reference evidence="2" key="1">
    <citation type="submission" date="2021-06" db="EMBL/GenBank/DDBJ databases">
        <authorList>
            <person name="Hodson N. C."/>
            <person name="Mongue J. A."/>
            <person name="Jaron S. K."/>
        </authorList>
    </citation>
    <scope>NUCLEOTIDE SEQUENCE</scope>
</reference>
<evidence type="ECO:0000313" key="3">
    <source>
        <dbReference type="Proteomes" id="UP000708208"/>
    </source>
</evidence>
<proteinExistence type="predicted"/>
<comment type="caution">
    <text evidence="2">The sequence shown here is derived from an EMBL/GenBank/DDBJ whole genome shotgun (WGS) entry which is preliminary data.</text>
</comment>
<dbReference type="AlphaFoldDB" id="A0A8J2PIY8"/>
<sequence length="27" mass="3060">MLNGLSDTDTSMPHVSPVFEQSLRNRK</sequence>
<protein>
    <submittedName>
        <fullName evidence="2">Uncharacterized protein</fullName>
    </submittedName>
</protein>
<evidence type="ECO:0000256" key="1">
    <source>
        <dbReference type="SAM" id="MobiDB-lite"/>
    </source>
</evidence>
<dbReference type="Proteomes" id="UP000708208">
    <property type="component" value="Unassembled WGS sequence"/>
</dbReference>
<keyword evidence="3" id="KW-1185">Reference proteome</keyword>
<organism evidence="2 3">
    <name type="scientific">Allacma fusca</name>
    <dbReference type="NCBI Taxonomy" id="39272"/>
    <lineage>
        <taxon>Eukaryota</taxon>
        <taxon>Metazoa</taxon>
        <taxon>Ecdysozoa</taxon>
        <taxon>Arthropoda</taxon>
        <taxon>Hexapoda</taxon>
        <taxon>Collembola</taxon>
        <taxon>Symphypleona</taxon>
        <taxon>Sminthuridae</taxon>
        <taxon>Allacma</taxon>
    </lineage>
</organism>
<feature type="region of interest" description="Disordered" evidence="1">
    <location>
        <begin position="1"/>
        <end position="27"/>
    </location>
</feature>
<feature type="compositionally biased region" description="Polar residues" evidence="1">
    <location>
        <begin position="1"/>
        <end position="13"/>
    </location>
</feature>
<dbReference type="EMBL" id="CAJVCH010349019">
    <property type="protein sequence ID" value="CAG7815624.1"/>
    <property type="molecule type" value="Genomic_DNA"/>
</dbReference>
<accession>A0A8J2PIY8</accession>
<evidence type="ECO:0000313" key="2">
    <source>
        <dbReference type="EMBL" id="CAG7815624.1"/>
    </source>
</evidence>